<evidence type="ECO:0000256" key="5">
    <source>
        <dbReference type="ARBA" id="ARBA00022801"/>
    </source>
</evidence>
<comment type="cofactor">
    <cofactor evidence="1">
        <name>Zn(2+)</name>
        <dbReference type="ChEBI" id="CHEBI:29105"/>
    </cofactor>
</comment>
<evidence type="ECO:0000259" key="11">
    <source>
        <dbReference type="Pfam" id="PF19425"/>
    </source>
</evidence>
<feature type="domain" description="Opacity-associated protein A LysM-like" evidence="10">
    <location>
        <begin position="67"/>
        <end position="148"/>
    </location>
</feature>
<dbReference type="GO" id="GO:0042834">
    <property type="term" value="F:peptidoglycan binding"/>
    <property type="evidence" value="ECO:0007669"/>
    <property type="project" value="InterPro"/>
</dbReference>
<accession>A0A1E2V6U1</accession>
<feature type="compositionally biased region" description="Basic residues" evidence="8">
    <location>
        <begin position="278"/>
        <end position="289"/>
    </location>
</feature>
<dbReference type="SUPFAM" id="SSF51261">
    <property type="entry name" value="Duplicated hybrid motif"/>
    <property type="match status" value="1"/>
</dbReference>
<evidence type="ECO:0000256" key="4">
    <source>
        <dbReference type="ARBA" id="ARBA00022723"/>
    </source>
</evidence>
<dbReference type="Gene3D" id="3.10.450.350">
    <property type="match status" value="2"/>
</dbReference>
<dbReference type="PANTHER" id="PTHR21666:SF292">
    <property type="entry name" value="MUREIN DD-ENDOPEPTIDASE MEPM"/>
    <property type="match status" value="1"/>
</dbReference>
<dbReference type="InterPro" id="IPR007340">
    <property type="entry name" value="LysM_Opacity-associatedA"/>
</dbReference>
<dbReference type="Proteomes" id="UP000094291">
    <property type="component" value="Unassembled WGS sequence"/>
</dbReference>
<dbReference type="CDD" id="cd12797">
    <property type="entry name" value="M23_peptidase"/>
    <property type="match status" value="1"/>
</dbReference>
<dbReference type="GO" id="GO:0004222">
    <property type="term" value="F:metalloendopeptidase activity"/>
    <property type="evidence" value="ECO:0007669"/>
    <property type="project" value="TreeGrafter"/>
</dbReference>
<proteinExistence type="predicted"/>
<dbReference type="InterPro" id="IPR016047">
    <property type="entry name" value="M23ase_b-sheet_dom"/>
</dbReference>
<dbReference type="InterPro" id="IPR045834">
    <property type="entry name" value="Csd3_N2"/>
</dbReference>
<keyword evidence="13" id="KW-1185">Reference proteome</keyword>
<dbReference type="Gene3D" id="2.70.70.10">
    <property type="entry name" value="Glucose Permease (Domain IIA)"/>
    <property type="match status" value="1"/>
</dbReference>
<evidence type="ECO:0000256" key="2">
    <source>
        <dbReference type="ARBA" id="ARBA00004196"/>
    </source>
</evidence>
<dbReference type="GO" id="GO:0046872">
    <property type="term" value="F:metal ion binding"/>
    <property type="evidence" value="ECO:0007669"/>
    <property type="project" value="UniProtKB-KW"/>
</dbReference>
<evidence type="ECO:0000256" key="6">
    <source>
        <dbReference type="ARBA" id="ARBA00022833"/>
    </source>
</evidence>
<keyword evidence="4" id="KW-0479">Metal-binding</keyword>
<dbReference type="EMBL" id="MDTQ01000001">
    <property type="protein sequence ID" value="ODC02633.1"/>
    <property type="molecule type" value="Genomic_DNA"/>
</dbReference>
<dbReference type="FunFam" id="2.70.70.10:FF:000002">
    <property type="entry name" value="Murein DD-endopeptidase MepM"/>
    <property type="match status" value="1"/>
</dbReference>
<keyword evidence="7" id="KW-0482">Metalloprotease</keyword>
<organism evidence="12 13">
    <name type="scientific">Terasakiispira papahanaumokuakeensis</name>
    <dbReference type="NCBI Taxonomy" id="197479"/>
    <lineage>
        <taxon>Bacteria</taxon>
        <taxon>Pseudomonadati</taxon>
        <taxon>Pseudomonadota</taxon>
        <taxon>Gammaproteobacteria</taxon>
        <taxon>Oceanospirillales</taxon>
        <taxon>Terasakiispira</taxon>
    </lineage>
</organism>
<keyword evidence="3" id="KW-0645">Protease</keyword>
<dbReference type="GO" id="GO:0006508">
    <property type="term" value="P:proteolysis"/>
    <property type="evidence" value="ECO:0007669"/>
    <property type="project" value="UniProtKB-KW"/>
</dbReference>
<evidence type="ECO:0000256" key="7">
    <source>
        <dbReference type="ARBA" id="ARBA00023049"/>
    </source>
</evidence>
<dbReference type="InterPro" id="IPR011055">
    <property type="entry name" value="Dup_hybrid_motif"/>
</dbReference>
<dbReference type="Pfam" id="PF19425">
    <property type="entry name" value="Csd3_N2"/>
    <property type="match status" value="1"/>
</dbReference>
<name>A0A1E2V6U1_9GAMM</name>
<feature type="domain" description="Csd3-like second N-terminal" evidence="11">
    <location>
        <begin position="156"/>
        <end position="277"/>
    </location>
</feature>
<evidence type="ECO:0000259" key="9">
    <source>
        <dbReference type="Pfam" id="PF01551"/>
    </source>
</evidence>
<dbReference type="RefSeq" id="WP_068997018.1">
    <property type="nucleotide sequence ID" value="NZ_MDTQ01000001.1"/>
</dbReference>
<keyword evidence="5" id="KW-0378">Hydrolase</keyword>
<evidence type="ECO:0000259" key="10">
    <source>
        <dbReference type="Pfam" id="PF04225"/>
    </source>
</evidence>
<dbReference type="PANTHER" id="PTHR21666">
    <property type="entry name" value="PEPTIDASE-RELATED"/>
    <property type="match status" value="1"/>
</dbReference>
<dbReference type="GO" id="GO:0030313">
    <property type="term" value="C:cell envelope"/>
    <property type="evidence" value="ECO:0007669"/>
    <property type="project" value="UniProtKB-SubCell"/>
</dbReference>
<feature type="region of interest" description="Disordered" evidence="8">
    <location>
        <begin position="271"/>
        <end position="303"/>
    </location>
</feature>
<protein>
    <recommendedName>
        <fullName evidence="14">Peptidase M23</fullName>
    </recommendedName>
</protein>
<sequence>MPHSHRLLHRAAPFIVLLLLFAIVGWSTSGVSTASGKVLERQVLELAPPIDISAPTDEDNSTDRSFDHIVASGETLSTIFDDYHLGQTVLYAILSADEELLALDTLRPGTRLHFVLDKQDQRLEQLDLHLHPGRTVHYRRTPSGIFEFEDEISPTIWYQRIVSGPIRGSFYLSALRAGLDKADIVAIQKILQDKINFNRDVRADDRFEVVMGIEMSDEGATGNIRVEGVRLLLRNRVVSAFMHKDGNYYDPNGESLLRAFLRYPTQRHYRISSPFNPNRHHPVTGRRAPHNGTDFATPSGTPVMATGEGVVTRVRNHPYAGKYIEIKHTGQYKTRYLHLSRILVRKGQHVERGQRIALSGNTGRTTGPHLHYELHINNRPVNAMTADIPTATHIPKAEMASFKQRMEVLRTVMISTEAHLATSRESNQEKDS</sequence>
<dbReference type="InterPro" id="IPR050570">
    <property type="entry name" value="Cell_wall_metabolism_enzyme"/>
</dbReference>
<feature type="domain" description="M23ase beta-sheet core" evidence="9">
    <location>
        <begin position="289"/>
        <end position="382"/>
    </location>
</feature>
<evidence type="ECO:0000256" key="1">
    <source>
        <dbReference type="ARBA" id="ARBA00001947"/>
    </source>
</evidence>
<keyword evidence="6" id="KW-0862">Zinc</keyword>
<dbReference type="Pfam" id="PF04225">
    <property type="entry name" value="LysM_OapA"/>
    <property type="match status" value="1"/>
</dbReference>
<evidence type="ECO:0000313" key="12">
    <source>
        <dbReference type="EMBL" id="ODC02633.1"/>
    </source>
</evidence>
<gene>
    <name evidence="12" type="ORF">BFW38_02820</name>
</gene>
<evidence type="ECO:0000313" key="13">
    <source>
        <dbReference type="Proteomes" id="UP000094291"/>
    </source>
</evidence>
<dbReference type="STRING" id="197479.BFW38_02820"/>
<comment type="caution">
    <text evidence="12">The sequence shown here is derived from an EMBL/GenBank/DDBJ whole genome shotgun (WGS) entry which is preliminary data.</text>
</comment>
<dbReference type="AlphaFoldDB" id="A0A1E2V6U1"/>
<evidence type="ECO:0008006" key="14">
    <source>
        <dbReference type="Google" id="ProtNLM"/>
    </source>
</evidence>
<evidence type="ECO:0000256" key="3">
    <source>
        <dbReference type="ARBA" id="ARBA00022670"/>
    </source>
</evidence>
<comment type="subcellular location">
    <subcellularLocation>
        <location evidence="2">Cell envelope</location>
    </subcellularLocation>
</comment>
<dbReference type="Pfam" id="PF01551">
    <property type="entry name" value="Peptidase_M23"/>
    <property type="match status" value="1"/>
</dbReference>
<evidence type="ECO:0000256" key="8">
    <source>
        <dbReference type="SAM" id="MobiDB-lite"/>
    </source>
</evidence>
<reference evidence="12 13" key="1">
    <citation type="submission" date="2016-08" db="EMBL/GenBank/DDBJ databases">
        <authorList>
            <person name="Seilhamer J.J."/>
        </authorList>
    </citation>
    <scope>NUCLEOTIDE SEQUENCE [LARGE SCALE GENOMIC DNA]</scope>
    <source>
        <strain evidence="12 13">PH27A</strain>
    </source>
</reference>